<dbReference type="InterPro" id="IPR046561">
    <property type="entry name" value="DUF6716"/>
</dbReference>
<dbReference type="Pfam" id="PF20471">
    <property type="entry name" value="DUF6716"/>
    <property type="match status" value="1"/>
</dbReference>
<proteinExistence type="predicted"/>
<dbReference type="RefSeq" id="WP_146320307.1">
    <property type="nucleotide sequence ID" value="NZ_CP042305.1"/>
</dbReference>
<evidence type="ECO:0000313" key="1">
    <source>
        <dbReference type="EMBL" id="QDZ14942.1"/>
    </source>
</evidence>
<protein>
    <submittedName>
        <fullName evidence="1">Uncharacterized protein</fullName>
    </submittedName>
</protein>
<gene>
    <name evidence="1" type="ORF">FPZ11_09375</name>
</gene>
<dbReference type="OrthoDB" id="8441777at2"/>
<keyword evidence="2" id="KW-1185">Reference proteome</keyword>
<organism evidence="1 2">
    <name type="scientific">Humibacter ginsenosidimutans</name>
    <dbReference type="NCBI Taxonomy" id="2599293"/>
    <lineage>
        <taxon>Bacteria</taxon>
        <taxon>Bacillati</taxon>
        <taxon>Actinomycetota</taxon>
        <taxon>Actinomycetes</taxon>
        <taxon>Micrococcales</taxon>
        <taxon>Microbacteriaceae</taxon>
        <taxon>Humibacter</taxon>
    </lineage>
</organism>
<dbReference type="AlphaFoldDB" id="A0A5B8M5R7"/>
<name>A0A5B8M5R7_9MICO</name>
<reference evidence="1 2" key="1">
    <citation type="submission" date="2019-07" db="EMBL/GenBank/DDBJ databases">
        <title>Full genome sequence of Humibacter sp. WJ7-1.</title>
        <authorList>
            <person name="Im W.-T."/>
        </authorList>
    </citation>
    <scope>NUCLEOTIDE SEQUENCE [LARGE SCALE GENOMIC DNA]</scope>
    <source>
        <strain evidence="1 2">WJ7-1</strain>
    </source>
</reference>
<dbReference type="Proteomes" id="UP000320216">
    <property type="component" value="Chromosome"/>
</dbReference>
<evidence type="ECO:0000313" key="2">
    <source>
        <dbReference type="Proteomes" id="UP000320216"/>
    </source>
</evidence>
<dbReference type="KEGG" id="huw:FPZ11_09375"/>
<dbReference type="SUPFAM" id="SSF53756">
    <property type="entry name" value="UDP-Glycosyltransferase/glycogen phosphorylase"/>
    <property type="match status" value="1"/>
</dbReference>
<sequence>MPRSIIGIVDSDSFVKWGASLLATMPAGWRSSLVAVNTAATASDGQLRSALGALPAVEGVRGGAGSIGDGTAPGVGEVERLSRPEIIERIRRERPDAVLVATRGPIAEVLIDEIHQRVPRRPVIVTGLPGISTPAKWKGLFLRARADLFVLHSHREIREYRALAASRGMTHRFGLSTLPFLHGRARGPIGGRRDRIVFAAQPTVPAGVEARRMLVSWLAETAAAHPHLEVVIKIRATTGEGQTHVERHPYRDLVPEDAPANLVVEGGSMAAQLDRAVGFVTVSSTAALEAIAHDVPSLVLADFGVSGKLINEVFMGSGLLGTSRDLVAGRFKQVVDGWREDNYFHPAVDDDWAHQLDMLVALRETARLPERPAVRVSRGGSLRRAWERKRAFGRHDHSAIGYVALAVGTPLRAARNAAFAALPNVSREEPVDVLVEQPEALRSAADALSQAATPAS</sequence>
<accession>A0A5B8M5R7</accession>
<dbReference type="EMBL" id="CP042305">
    <property type="protein sequence ID" value="QDZ14942.1"/>
    <property type="molecule type" value="Genomic_DNA"/>
</dbReference>